<reference evidence="1" key="1">
    <citation type="submission" date="2024-12" db="EMBL/GenBank/DDBJ databases">
        <title>Comparative genomics and development of molecular markers within Purpureocillium lilacinum and among Purpureocillium species.</title>
        <authorList>
            <person name="Yeh Z.-Y."/>
            <person name="Ni N.-T."/>
            <person name="Lo P.-H."/>
            <person name="Mushyakhwo K."/>
            <person name="Lin C.-F."/>
            <person name="Nai Y.-S."/>
        </authorList>
    </citation>
    <scope>NUCLEOTIDE SEQUENCE</scope>
    <source>
        <strain evidence="1">NCHU-NPUST-175</strain>
    </source>
</reference>
<dbReference type="EMBL" id="JBGNUJ010000003">
    <property type="protein sequence ID" value="KAL3961605.1"/>
    <property type="molecule type" value="Genomic_DNA"/>
</dbReference>
<organism evidence="1 2">
    <name type="scientific">Purpureocillium lilacinum</name>
    <name type="common">Paecilomyces lilacinus</name>
    <dbReference type="NCBI Taxonomy" id="33203"/>
    <lineage>
        <taxon>Eukaryota</taxon>
        <taxon>Fungi</taxon>
        <taxon>Dikarya</taxon>
        <taxon>Ascomycota</taxon>
        <taxon>Pezizomycotina</taxon>
        <taxon>Sordariomycetes</taxon>
        <taxon>Hypocreomycetidae</taxon>
        <taxon>Hypocreales</taxon>
        <taxon>Ophiocordycipitaceae</taxon>
        <taxon>Purpureocillium</taxon>
    </lineage>
</organism>
<evidence type="ECO:0000313" key="1">
    <source>
        <dbReference type="EMBL" id="KAL3961605.1"/>
    </source>
</evidence>
<comment type="caution">
    <text evidence="1">The sequence shown here is derived from an EMBL/GenBank/DDBJ whole genome shotgun (WGS) entry which is preliminary data.</text>
</comment>
<accession>A0ACC4DYZ1</accession>
<name>A0ACC4DYZ1_PURLI</name>
<keyword evidence="2" id="KW-1185">Reference proteome</keyword>
<dbReference type="Proteomes" id="UP001638806">
    <property type="component" value="Unassembled WGS sequence"/>
</dbReference>
<sequence length="515" mass="54775">MRVVLRLACLLCGADQPNGLEISLLCGCCCCHRRSPLVRTSTPSLSRQAIPHSGCEGRRRPQGPPSRAWYHGSPVAGVDEKRRGAHLLSARCRKRAAAEPSADTWSKEREQRSFTNGAGRQAGKLPAPSYECRSGGDVDSGQAREEEREASRQTDGSSSKSPANGRAPLQGQRWAGKGAGAVGCRAFLARFLTLVQFRTPAPQQGMNTSLGVAVSPRCPLGKVLLPDRQVSASMGQFAPPVPAKLTAGRPSGPELVRNGSPCLRRVPRRSSDSGLVQAKVLSAGARTSLCRAIKLLPAAPVARLQLQRPRHRPQLPAAERHGSSGRVPGRFLVAGQLDSCATPTPSHGAAKEEIGPVRTTILNVVFPRRDPRDIGPRSFHRSAAGALSAAESRPAGAPFSASLFRSSVSASSFRRRRSVAGEILSARSFHGLAMSVRRFLPGACSALGEGELPTEVAISSHARASGIGLHDGIARPETTHRSTPPFRLQIYAPCADMPECHIAAPYPTPVRSISR</sequence>
<evidence type="ECO:0000313" key="2">
    <source>
        <dbReference type="Proteomes" id="UP001638806"/>
    </source>
</evidence>
<gene>
    <name evidence="1" type="ORF">ACCO45_003128</name>
</gene>
<protein>
    <submittedName>
        <fullName evidence="1">Uncharacterized protein</fullName>
    </submittedName>
</protein>
<proteinExistence type="predicted"/>